<dbReference type="OrthoDB" id="8194677at2759"/>
<evidence type="ECO:0000256" key="9">
    <source>
        <dbReference type="SAM" id="Coils"/>
    </source>
</evidence>
<evidence type="ECO:0000256" key="10">
    <source>
        <dbReference type="SAM" id="MobiDB-lite"/>
    </source>
</evidence>
<dbReference type="STRING" id="400682.A0A1X7SXY9"/>
<dbReference type="InterPro" id="IPR005549">
    <property type="entry name" value="Kinetochore_Nuf2_N"/>
</dbReference>
<evidence type="ECO:0000256" key="7">
    <source>
        <dbReference type="ARBA" id="ARBA00023306"/>
    </source>
</evidence>
<feature type="domain" description="Kinetochore protein Nuf2 N-terminal" evidence="11">
    <location>
        <begin position="9"/>
        <end position="38"/>
    </location>
</feature>
<evidence type="ECO:0000256" key="1">
    <source>
        <dbReference type="ARBA" id="ARBA00004584"/>
    </source>
</evidence>
<keyword evidence="3" id="KW-0158">Chromosome</keyword>
<evidence type="ECO:0000256" key="2">
    <source>
        <dbReference type="ARBA" id="ARBA00005498"/>
    </source>
</evidence>
<keyword evidence="7" id="KW-0131">Cell cycle</keyword>
<dbReference type="InterPro" id="IPR038275">
    <property type="entry name" value="Nuf2_N_sf"/>
</dbReference>
<reference evidence="12" key="1">
    <citation type="submission" date="2017-05" db="UniProtKB">
        <authorList>
            <consortium name="EnsemblMetazoa"/>
        </authorList>
    </citation>
    <scope>IDENTIFICATION</scope>
</reference>
<accession>A0A1X7SXY9</accession>
<comment type="similarity">
    <text evidence="2">Belongs to the NUF2 family.</text>
</comment>
<dbReference type="Gene3D" id="1.10.418.60">
    <property type="entry name" value="Ncd80 complex, Nuf2 subunit"/>
    <property type="match status" value="1"/>
</dbReference>
<comment type="subcellular location">
    <subcellularLocation>
        <location evidence="1">Chromosome</location>
        <location evidence="1">Centromere</location>
    </subcellularLocation>
</comment>
<feature type="region of interest" description="Disordered" evidence="10">
    <location>
        <begin position="122"/>
        <end position="142"/>
    </location>
</feature>
<evidence type="ECO:0000256" key="6">
    <source>
        <dbReference type="ARBA" id="ARBA00023054"/>
    </source>
</evidence>
<proteinExistence type="inferred from homology"/>
<evidence type="ECO:0000313" key="12">
    <source>
        <dbReference type="EnsemblMetazoa" id="Aqu2.1.07022_001"/>
    </source>
</evidence>
<keyword evidence="6 9" id="KW-0175">Coiled coil</keyword>
<evidence type="ECO:0000256" key="5">
    <source>
        <dbReference type="ARBA" id="ARBA00022776"/>
    </source>
</evidence>
<dbReference type="EnsemblMetazoa" id="Aqu2.1.07022_001">
    <property type="protein sequence ID" value="Aqu2.1.07022_001"/>
    <property type="gene ID" value="Aqu2.1.07022"/>
</dbReference>
<dbReference type="AlphaFoldDB" id="A0A1X7SXY9"/>
<organism evidence="12">
    <name type="scientific">Amphimedon queenslandica</name>
    <name type="common">Sponge</name>
    <dbReference type="NCBI Taxonomy" id="400682"/>
    <lineage>
        <taxon>Eukaryota</taxon>
        <taxon>Metazoa</taxon>
        <taxon>Porifera</taxon>
        <taxon>Demospongiae</taxon>
        <taxon>Heteroscleromorpha</taxon>
        <taxon>Haplosclerida</taxon>
        <taxon>Niphatidae</taxon>
        <taxon>Amphimedon</taxon>
    </lineage>
</organism>
<sequence>MNVCLLTDNDFSPRDILEPSPKRLQKHLSAVVNYVKFFNFAEQISNTEGKRKEIEELNEKLKASVTSITDIQREIAELEESKEARKEVEDARKHQIAEQEHELQDLKTHMSNLESRLKLAEESQERSKKAHSTAEEDLKRSEDRINDLKMQVVTSPQELYQSVDEVRKDLEDKRNVRDETIGNATMWETLAKKASDVTPSVDDTIGEIDELSHLVEKTIQLDNDLKRLMDSKRKLTQELKSKISRDQNLSGQIKKIDEEINGLSQYKRTLSSTDGDSEQQKEIESFELILENKKEKDHEMLMELEETKQKHSKRIKAFEKLETQVTNEITLMKETYHSYQRRLEELMKDEVLSHSILSSNPRALKVLVYKMVSQDWTKKDEDDLDQLIPPVDEDKQTEFFDEIQRQLDGVNSFYRGTCKL</sequence>
<name>A0A1X7SXY9_AMPQE</name>
<evidence type="ECO:0000256" key="3">
    <source>
        <dbReference type="ARBA" id="ARBA00022454"/>
    </source>
</evidence>
<keyword evidence="5" id="KW-0498">Mitosis</keyword>
<dbReference type="Pfam" id="PF03800">
    <property type="entry name" value="Nuf2"/>
    <property type="match status" value="1"/>
</dbReference>
<feature type="coiled-coil region" evidence="9">
    <location>
        <begin position="290"/>
        <end position="349"/>
    </location>
</feature>
<evidence type="ECO:0000256" key="4">
    <source>
        <dbReference type="ARBA" id="ARBA00022618"/>
    </source>
</evidence>
<evidence type="ECO:0000259" key="11">
    <source>
        <dbReference type="Pfam" id="PF03800"/>
    </source>
</evidence>
<evidence type="ECO:0000256" key="8">
    <source>
        <dbReference type="ARBA" id="ARBA00023328"/>
    </source>
</evidence>
<dbReference type="GO" id="GO:0031262">
    <property type="term" value="C:Ndc80 complex"/>
    <property type="evidence" value="ECO:0007669"/>
    <property type="project" value="InterPro"/>
</dbReference>
<dbReference type="InParanoid" id="A0A1X7SXY9"/>
<keyword evidence="4" id="KW-0132">Cell division</keyword>
<keyword evidence="8" id="KW-0137">Centromere</keyword>
<dbReference type="GO" id="GO:0051301">
    <property type="term" value="P:cell division"/>
    <property type="evidence" value="ECO:0007669"/>
    <property type="project" value="UniProtKB-KW"/>
</dbReference>
<protein>
    <recommendedName>
        <fullName evidence="11">Kinetochore protein Nuf2 N-terminal domain-containing protein</fullName>
    </recommendedName>
</protein>